<dbReference type="EMBL" id="BAABJI010000002">
    <property type="protein sequence ID" value="GAA4921605.1"/>
    <property type="molecule type" value="Genomic_DNA"/>
</dbReference>
<dbReference type="RefSeq" id="WP_345331732.1">
    <property type="nucleotide sequence ID" value="NZ_BAABJI010000002.1"/>
</dbReference>
<protein>
    <recommendedName>
        <fullName evidence="2">Phosphatidic acid phosphatase type 2/haloperoxidase domain-containing protein</fullName>
    </recommendedName>
</protein>
<feature type="transmembrane region" description="Helical" evidence="1">
    <location>
        <begin position="159"/>
        <end position="177"/>
    </location>
</feature>
<dbReference type="Proteomes" id="UP001501436">
    <property type="component" value="Unassembled WGS sequence"/>
</dbReference>
<dbReference type="SUPFAM" id="SSF48317">
    <property type="entry name" value="Acid phosphatase/Vanadium-dependent haloperoxidase"/>
    <property type="match status" value="1"/>
</dbReference>
<dbReference type="InterPro" id="IPR036938">
    <property type="entry name" value="PAP2/HPO_sf"/>
</dbReference>
<dbReference type="Gene3D" id="1.20.144.10">
    <property type="entry name" value="Phosphatidic acid phosphatase type 2/haloperoxidase"/>
    <property type="match status" value="1"/>
</dbReference>
<keyword evidence="4" id="KW-1185">Reference proteome</keyword>
<dbReference type="PANTHER" id="PTHR14969:SF13">
    <property type="entry name" value="AT30094P"/>
    <property type="match status" value="1"/>
</dbReference>
<accession>A0ABP9G189</accession>
<comment type="caution">
    <text evidence="3">The sequence shown here is derived from an EMBL/GenBank/DDBJ whole genome shotgun (WGS) entry which is preliminary data.</text>
</comment>
<organism evidence="3 4">
    <name type="scientific">Mucilaginibacter defluvii</name>
    <dbReference type="NCBI Taxonomy" id="1196019"/>
    <lineage>
        <taxon>Bacteria</taxon>
        <taxon>Pseudomonadati</taxon>
        <taxon>Bacteroidota</taxon>
        <taxon>Sphingobacteriia</taxon>
        <taxon>Sphingobacteriales</taxon>
        <taxon>Sphingobacteriaceae</taxon>
        <taxon>Mucilaginibacter</taxon>
    </lineage>
</organism>
<sequence>MNTGIKSVLNRINVFFVLYLLFLVICLTIKLVYTREEIYFAVNSRYNEAADLFFRYYTNIGDGLFTIAIAIVLLLFFSYRKAFLLATSYALSSLIAQVLKFAFDAPRPKLYFSTRLEGIHFVKDVNIYTLHSFPSGHSVTAFSTAVVLCYFLRQKAWGIALLLLAVFAGYSRMYLSEHFFEDVVAGSVTGVIVTVLWLSWIDSKQFLHSHKWQNALLRKKAL</sequence>
<proteinExistence type="predicted"/>
<feature type="transmembrane region" description="Helical" evidence="1">
    <location>
        <begin position="183"/>
        <end position="201"/>
    </location>
</feature>
<reference evidence="4" key="1">
    <citation type="journal article" date="2019" name="Int. J. Syst. Evol. Microbiol.">
        <title>The Global Catalogue of Microorganisms (GCM) 10K type strain sequencing project: providing services to taxonomists for standard genome sequencing and annotation.</title>
        <authorList>
            <consortium name="The Broad Institute Genomics Platform"/>
            <consortium name="The Broad Institute Genome Sequencing Center for Infectious Disease"/>
            <person name="Wu L."/>
            <person name="Ma J."/>
        </authorList>
    </citation>
    <scope>NUCLEOTIDE SEQUENCE [LARGE SCALE GENOMIC DNA]</scope>
    <source>
        <strain evidence="4">JCM 18283</strain>
    </source>
</reference>
<feature type="transmembrane region" description="Helical" evidence="1">
    <location>
        <begin position="12"/>
        <end position="33"/>
    </location>
</feature>
<dbReference type="InterPro" id="IPR000326">
    <property type="entry name" value="PAP2/HPO"/>
</dbReference>
<feature type="transmembrane region" description="Helical" evidence="1">
    <location>
        <begin position="53"/>
        <end position="76"/>
    </location>
</feature>
<feature type="transmembrane region" description="Helical" evidence="1">
    <location>
        <begin position="83"/>
        <end position="103"/>
    </location>
</feature>
<name>A0ABP9G189_9SPHI</name>
<dbReference type="SMART" id="SM00014">
    <property type="entry name" value="acidPPc"/>
    <property type="match status" value="1"/>
</dbReference>
<evidence type="ECO:0000313" key="4">
    <source>
        <dbReference type="Proteomes" id="UP001501436"/>
    </source>
</evidence>
<dbReference type="PANTHER" id="PTHR14969">
    <property type="entry name" value="SPHINGOSINE-1-PHOSPHATE PHOSPHOHYDROLASE"/>
    <property type="match status" value="1"/>
</dbReference>
<feature type="transmembrane region" description="Helical" evidence="1">
    <location>
        <begin position="133"/>
        <end position="152"/>
    </location>
</feature>
<feature type="domain" description="Phosphatidic acid phosphatase type 2/haloperoxidase" evidence="2">
    <location>
        <begin position="83"/>
        <end position="198"/>
    </location>
</feature>
<keyword evidence="1" id="KW-0812">Transmembrane</keyword>
<evidence type="ECO:0000259" key="2">
    <source>
        <dbReference type="SMART" id="SM00014"/>
    </source>
</evidence>
<keyword evidence="1" id="KW-0472">Membrane</keyword>
<evidence type="ECO:0000313" key="3">
    <source>
        <dbReference type="EMBL" id="GAA4921605.1"/>
    </source>
</evidence>
<keyword evidence="1" id="KW-1133">Transmembrane helix</keyword>
<evidence type="ECO:0000256" key="1">
    <source>
        <dbReference type="SAM" id="Phobius"/>
    </source>
</evidence>
<dbReference type="Pfam" id="PF01569">
    <property type="entry name" value="PAP2"/>
    <property type="match status" value="1"/>
</dbReference>
<gene>
    <name evidence="3" type="ORF">GCM10023313_26900</name>
</gene>